<evidence type="ECO:0000313" key="2">
    <source>
        <dbReference type="Proteomes" id="UP000027920"/>
    </source>
</evidence>
<keyword evidence="2" id="KW-1185">Reference proteome</keyword>
<dbReference type="GO" id="GO:0004497">
    <property type="term" value="F:monooxygenase activity"/>
    <property type="evidence" value="ECO:0007669"/>
    <property type="project" value="InterPro"/>
</dbReference>
<dbReference type="GO" id="GO:0005506">
    <property type="term" value="F:iron ion binding"/>
    <property type="evidence" value="ECO:0007669"/>
    <property type="project" value="InterPro"/>
</dbReference>
<reference evidence="1 2" key="1">
    <citation type="submission" date="2013-03" db="EMBL/GenBank/DDBJ databases">
        <title>The Genome Sequence of Exophiala aquamarina CBS 119918.</title>
        <authorList>
            <consortium name="The Broad Institute Genomics Platform"/>
            <person name="Cuomo C."/>
            <person name="de Hoog S."/>
            <person name="Gorbushina A."/>
            <person name="Walker B."/>
            <person name="Young S.K."/>
            <person name="Zeng Q."/>
            <person name="Gargeya S."/>
            <person name="Fitzgerald M."/>
            <person name="Haas B."/>
            <person name="Abouelleil A."/>
            <person name="Allen A.W."/>
            <person name="Alvarado L."/>
            <person name="Arachchi H.M."/>
            <person name="Berlin A.M."/>
            <person name="Chapman S.B."/>
            <person name="Gainer-Dewar J."/>
            <person name="Goldberg J."/>
            <person name="Griggs A."/>
            <person name="Gujja S."/>
            <person name="Hansen M."/>
            <person name="Howarth C."/>
            <person name="Imamovic A."/>
            <person name="Ireland A."/>
            <person name="Larimer J."/>
            <person name="McCowan C."/>
            <person name="Murphy C."/>
            <person name="Pearson M."/>
            <person name="Poon T.W."/>
            <person name="Priest M."/>
            <person name="Roberts A."/>
            <person name="Saif S."/>
            <person name="Shea T."/>
            <person name="Sisk P."/>
            <person name="Sykes S."/>
            <person name="Wortman J."/>
            <person name="Nusbaum C."/>
            <person name="Birren B."/>
        </authorList>
    </citation>
    <scope>NUCLEOTIDE SEQUENCE [LARGE SCALE GENOMIC DNA]</scope>
    <source>
        <strain evidence="1 2">CBS 119918</strain>
    </source>
</reference>
<dbReference type="VEuPathDB" id="FungiDB:A1O9_05548"/>
<name>A0A072PQ39_9EURO</name>
<dbReference type="Proteomes" id="UP000027920">
    <property type="component" value="Unassembled WGS sequence"/>
</dbReference>
<gene>
    <name evidence="1" type="ORF">A1O9_05548</name>
</gene>
<organism evidence="1 2">
    <name type="scientific">Exophiala aquamarina CBS 119918</name>
    <dbReference type="NCBI Taxonomy" id="1182545"/>
    <lineage>
        <taxon>Eukaryota</taxon>
        <taxon>Fungi</taxon>
        <taxon>Dikarya</taxon>
        <taxon>Ascomycota</taxon>
        <taxon>Pezizomycotina</taxon>
        <taxon>Eurotiomycetes</taxon>
        <taxon>Chaetothyriomycetidae</taxon>
        <taxon>Chaetothyriales</taxon>
        <taxon>Herpotrichiellaceae</taxon>
        <taxon>Exophiala</taxon>
    </lineage>
</organism>
<dbReference type="InterPro" id="IPR036396">
    <property type="entry name" value="Cyt_P450_sf"/>
</dbReference>
<dbReference type="SUPFAM" id="SSF48264">
    <property type="entry name" value="Cytochrome P450"/>
    <property type="match status" value="1"/>
</dbReference>
<proteinExistence type="predicted"/>
<evidence type="ECO:0000313" key="1">
    <source>
        <dbReference type="EMBL" id="KEF57630.1"/>
    </source>
</evidence>
<protein>
    <submittedName>
        <fullName evidence="1">Uncharacterized protein</fullName>
    </submittedName>
</protein>
<dbReference type="HOGENOM" id="CLU_2527460_0_0_1"/>
<dbReference type="AlphaFoldDB" id="A0A072PQ39"/>
<dbReference type="GO" id="GO:0020037">
    <property type="term" value="F:heme binding"/>
    <property type="evidence" value="ECO:0007669"/>
    <property type="project" value="InterPro"/>
</dbReference>
<dbReference type="GeneID" id="25280473"/>
<dbReference type="Gene3D" id="1.10.630.10">
    <property type="entry name" value="Cytochrome P450"/>
    <property type="match status" value="1"/>
</dbReference>
<sequence>MRKKGHAAFTLAKRLLENQTLDFGMEQMVSEFLDHIGAGIDATADRLVFLMWELSQAHNGERMARLADELRTVDKAGHYLGDLP</sequence>
<accession>A0A072PQ39</accession>
<dbReference type="GO" id="GO:0016705">
    <property type="term" value="F:oxidoreductase activity, acting on paired donors, with incorporation or reduction of molecular oxygen"/>
    <property type="evidence" value="ECO:0007669"/>
    <property type="project" value="InterPro"/>
</dbReference>
<comment type="caution">
    <text evidence="1">The sequence shown here is derived from an EMBL/GenBank/DDBJ whole genome shotgun (WGS) entry which is preliminary data.</text>
</comment>
<dbReference type="EMBL" id="AMGV01000004">
    <property type="protein sequence ID" value="KEF57630.1"/>
    <property type="molecule type" value="Genomic_DNA"/>
</dbReference>
<dbReference type="RefSeq" id="XP_013260220.1">
    <property type="nucleotide sequence ID" value="XM_013404766.1"/>
</dbReference>